<feature type="region of interest" description="Disordered" evidence="2">
    <location>
        <begin position="586"/>
        <end position="608"/>
    </location>
</feature>
<name>A0AAD3DV71_9CHLO</name>
<feature type="region of interest" description="Disordered" evidence="2">
    <location>
        <begin position="735"/>
        <end position="754"/>
    </location>
</feature>
<keyword evidence="1" id="KW-0175">Coiled coil</keyword>
<dbReference type="InterPro" id="IPR006594">
    <property type="entry name" value="LisH"/>
</dbReference>
<keyword evidence="4" id="KW-1185">Reference proteome</keyword>
<feature type="region of interest" description="Disordered" evidence="2">
    <location>
        <begin position="840"/>
        <end position="1225"/>
    </location>
</feature>
<comment type="caution">
    <text evidence="3">The sequence shown here is derived from an EMBL/GenBank/DDBJ whole genome shotgun (WGS) entry which is preliminary data.</text>
</comment>
<feature type="compositionally biased region" description="Low complexity" evidence="2">
    <location>
        <begin position="586"/>
        <end position="599"/>
    </location>
</feature>
<feature type="compositionally biased region" description="Low complexity" evidence="2">
    <location>
        <begin position="854"/>
        <end position="865"/>
    </location>
</feature>
<feature type="compositionally biased region" description="Low complexity" evidence="2">
    <location>
        <begin position="985"/>
        <end position="1022"/>
    </location>
</feature>
<dbReference type="PANTHER" id="PTHR39063">
    <property type="entry name" value="ORAL-FACIAL-DIGITAL SYNDROME 1 PROTEIN HOMOLOG"/>
    <property type="match status" value="1"/>
</dbReference>
<dbReference type="PROSITE" id="PS50896">
    <property type="entry name" value="LISH"/>
    <property type="match status" value="1"/>
</dbReference>
<evidence type="ECO:0000313" key="4">
    <source>
        <dbReference type="Proteomes" id="UP001054857"/>
    </source>
</evidence>
<dbReference type="Proteomes" id="UP001054857">
    <property type="component" value="Unassembled WGS sequence"/>
</dbReference>
<gene>
    <name evidence="3" type="ORF">Agub_g10522</name>
</gene>
<reference evidence="3 4" key="1">
    <citation type="journal article" date="2021" name="Sci. Rep.">
        <title>Genome sequencing of the multicellular alga Astrephomene provides insights into convergent evolution of germ-soma differentiation.</title>
        <authorList>
            <person name="Yamashita S."/>
            <person name="Yamamoto K."/>
            <person name="Matsuzaki R."/>
            <person name="Suzuki S."/>
            <person name="Yamaguchi H."/>
            <person name="Hirooka S."/>
            <person name="Minakuchi Y."/>
            <person name="Miyagishima S."/>
            <person name="Kawachi M."/>
            <person name="Toyoda A."/>
            <person name="Nozaki H."/>
        </authorList>
    </citation>
    <scope>NUCLEOTIDE SEQUENCE [LARGE SCALE GENOMIC DNA]</scope>
    <source>
        <strain evidence="3 4">NIES-4017</strain>
    </source>
</reference>
<feature type="compositionally biased region" description="Pro residues" evidence="2">
    <location>
        <begin position="1045"/>
        <end position="1060"/>
    </location>
</feature>
<feature type="compositionally biased region" description="Low complexity" evidence="2">
    <location>
        <begin position="1072"/>
        <end position="1082"/>
    </location>
</feature>
<evidence type="ECO:0000256" key="1">
    <source>
        <dbReference type="SAM" id="Coils"/>
    </source>
</evidence>
<feature type="coiled-coil region" evidence="1">
    <location>
        <begin position="532"/>
        <end position="584"/>
    </location>
</feature>
<dbReference type="GO" id="GO:0005576">
    <property type="term" value="C:extracellular region"/>
    <property type="evidence" value="ECO:0007669"/>
    <property type="project" value="GOC"/>
</dbReference>
<evidence type="ECO:0000256" key="2">
    <source>
        <dbReference type="SAM" id="MobiDB-lite"/>
    </source>
</evidence>
<feature type="compositionally biased region" description="Pro residues" evidence="2">
    <location>
        <begin position="1083"/>
        <end position="1100"/>
    </location>
</feature>
<feature type="compositionally biased region" description="Basic and acidic residues" evidence="2">
    <location>
        <begin position="843"/>
        <end position="853"/>
    </location>
</feature>
<dbReference type="Pfam" id="PF16045">
    <property type="entry name" value="LisH_2"/>
    <property type="match status" value="1"/>
</dbReference>
<feature type="coiled-coil region" evidence="1">
    <location>
        <begin position="221"/>
        <end position="444"/>
    </location>
</feature>
<feature type="compositionally biased region" description="Low complexity" evidence="2">
    <location>
        <begin position="905"/>
        <end position="914"/>
    </location>
</feature>
<feature type="compositionally biased region" description="Basic and acidic residues" evidence="2">
    <location>
        <begin position="1152"/>
        <end position="1164"/>
    </location>
</feature>
<dbReference type="EMBL" id="BMAR01000024">
    <property type="protein sequence ID" value="GFR48611.1"/>
    <property type="molecule type" value="Genomic_DNA"/>
</dbReference>
<accession>A0AAD3DV71</accession>
<evidence type="ECO:0008006" key="5">
    <source>
        <dbReference type="Google" id="ProtNLM"/>
    </source>
</evidence>
<dbReference type="GO" id="GO:0036064">
    <property type="term" value="C:ciliary basal body"/>
    <property type="evidence" value="ECO:0007669"/>
    <property type="project" value="TreeGrafter"/>
</dbReference>
<dbReference type="GO" id="GO:0060287">
    <property type="term" value="P:epithelial cilium movement involved in determination of left/right asymmetry"/>
    <property type="evidence" value="ECO:0007669"/>
    <property type="project" value="TreeGrafter"/>
</dbReference>
<feature type="coiled-coil region" evidence="1">
    <location>
        <begin position="480"/>
        <end position="507"/>
    </location>
</feature>
<organism evidence="3 4">
    <name type="scientific">Astrephomene gubernaculifera</name>
    <dbReference type="NCBI Taxonomy" id="47775"/>
    <lineage>
        <taxon>Eukaryota</taxon>
        <taxon>Viridiplantae</taxon>
        <taxon>Chlorophyta</taxon>
        <taxon>core chlorophytes</taxon>
        <taxon>Chlorophyceae</taxon>
        <taxon>CS clade</taxon>
        <taxon>Chlamydomonadales</taxon>
        <taxon>Astrephomenaceae</taxon>
        <taxon>Astrephomene</taxon>
    </lineage>
</organism>
<proteinExistence type="predicted"/>
<dbReference type="PANTHER" id="PTHR39063:SF1">
    <property type="entry name" value="OFD1 CENTRIOLE AND CENTRIOLAR SATELLITE PROTEIN"/>
    <property type="match status" value="1"/>
</dbReference>
<feature type="compositionally biased region" description="Low complexity" evidence="2">
    <location>
        <begin position="1115"/>
        <end position="1130"/>
    </location>
</feature>
<feature type="region of interest" description="Disordered" evidence="2">
    <location>
        <begin position="1249"/>
        <end position="1272"/>
    </location>
</feature>
<evidence type="ECO:0000313" key="3">
    <source>
        <dbReference type="EMBL" id="GFR48611.1"/>
    </source>
</evidence>
<feature type="compositionally biased region" description="Low complexity" evidence="2">
    <location>
        <begin position="874"/>
        <end position="888"/>
    </location>
</feature>
<dbReference type="InterPro" id="IPR055289">
    <property type="entry name" value="OFD1"/>
</dbReference>
<feature type="region of interest" description="Disordered" evidence="2">
    <location>
        <begin position="793"/>
        <end position="826"/>
    </location>
</feature>
<protein>
    <recommendedName>
        <fullName evidence="5">LisH domain-containing protein</fullName>
    </recommendedName>
</protein>
<sequence>MSEPADARDGQLDQAEFKKKMLSQLATTGVVGQVKSQLRAQLLSQLQKGHIVQLGPPPGDRPGLKRHALNSMIADYMSAVQYNYSLSVFKEESGMESRPLLTEDELLDVLKIDRELSFYQSYMKAKAHGGSDSCFILNLLTAISEAAAAKGKESCTQTVGGDRYQLEVRMQQLDQEYQARLRSARVAPGAGLEERLALYRQEVEEQAAAEVARQVERIREMEVAAARLDEAAKARRAMEAERLELERLHGERLGKLRQREEEMLDKLRRQQRDVENVAYEHRQRILREEERLRNYKTEVEQQQDSRQEQLKQLERSLELRERAVAAREAAAEKKIAQATEAAAEAQVAARQDVEREYLELKSNLQHQRMQLEMDRSRIQELRSEATAEIAAARAKEERLRSLETARAEAEARAAAHAADAEVCRLQAEKLAMELSQARDELSRRLTQAADGADAMLQNAAGAMNMLNAEAAASRAAGSQIRDALSQVERAREEAAAAKAVAAQLEQERMALHAALAASGAEVEALRTQLGRVEALMDEAVAARGDAQSAAEESQFRVFQLERELVELRGVLARSREELAAARLQQVTAASTAARRPPSRGADSPGRRSLLLMSPTRRAAAGSASGTAASAVISALSALALGGNLNNAAAAAAAAAGSGSPGSRGHGNHYGWPGWYAQNGAGGGGSGSGGNAGGGGSSVVAAGTPALSNAESLTAAPRDATLDRLERLRRQEDIVASQEESYRKRMSSLQEMRERSVAISNQAGAGLTQQQLQPLHQQLLGDMLPDGSDAVPPYVTYVMHGSPTQGQPQGGRSVFSPPSATEADPHADWQQQQLMLSYQLHNQRQQEQEQEQRHQQQQQQQRQQQQLEDDRERNMQQQQQRQQRFADQQPSYYPYNDHAAPPPLPAAGMPSAPSSFHHSQGFGLGNALSEAPATLPQAARDASPFAQSRPPRISDVAPSSADLAPPPPPPPQEISYGIQDTGMRQGSSATGGASSTHISAAPLVSDPQLPQAAAAEPPYTRPFTPTPTPAITSGGDAGPSAAAAAAPPPPSSAPVVLPPPGLVLTTNLKPQTAAAPVSSMPAAPAEPTPVAAPDPSPPKPTIPGLVIVSGFTPRGPATSVGAAAPAAQARPVEVEEPDSPPPPPMDVQSVMEAKMRMLQEQRERTLAAQQQQQHHEQQQRPAGQRLLSRNSSRVSGTMHGHNGHVSGSPSAGGPGLQPRDDDSTNDVIAGEAYDTVAPELSTVQRRMSSVRRTSHEGAGSVSRQSSVNRRELTRGTSATIRSEASGFSVEAPGMGTSVNSGRAPSVNMTLDDLGSSMEGFVLPGLDEDDGMEAPNDDEHYDGAFAAEFSAGSVF</sequence>